<organism evidence="1">
    <name type="scientific">Anguilla anguilla</name>
    <name type="common">European freshwater eel</name>
    <name type="synonym">Muraena anguilla</name>
    <dbReference type="NCBI Taxonomy" id="7936"/>
    <lineage>
        <taxon>Eukaryota</taxon>
        <taxon>Metazoa</taxon>
        <taxon>Chordata</taxon>
        <taxon>Craniata</taxon>
        <taxon>Vertebrata</taxon>
        <taxon>Euteleostomi</taxon>
        <taxon>Actinopterygii</taxon>
        <taxon>Neopterygii</taxon>
        <taxon>Teleostei</taxon>
        <taxon>Anguilliformes</taxon>
        <taxon>Anguillidae</taxon>
        <taxon>Anguilla</taxon>
    </lineage>
</organism>
<reference evidence="1" key="2">
    <citation type="journal article" date="2015" name="Fish Shellfish Immunol.">
        <title>Early steps in the European eel (Anguilla anguilla)-Vibrio vulnificus interaction in the gills: Role of the RtxA13 toxin.</title>
        <authorList>
            <person name="Callol A."/>
            <person name="Pajuelo D."/>
            <person name="Ebbesson L."/>
            <person name="Teles M."/>
            <person name="MacKenzie S."/>
            <person name="Amaro C."/>
        </authorList>
    </citation>
    <scope>NUCLEOTIDE SEQUENCE</scope>
</reference>
<dbReference type="AlphaFoldDB" id="A0A0E9XCH8"/>
<reference evidence="1" key="1">
    <citation type="submission" date="2014-11" db="EMBL/GenBank/DDBJ databases">
        <authorList>
            <person name="Amaro Gonzalez C."/>
        </authorList>
    </citation>
    <scope>NUCLEOTIDE SEQUENCE</scope>
</reference>
<accession>A0A0E9XCH8</accession>
<evidence type="ECO:0000313" key="1">
    <source>
        <dbReference type="EMBL" id="JAI00335.1"/>
    </source>
</evidence>
<proteinExistence type="predicted"/>
<name>A0A0E9XCH8_ANGAN</name>
<protein>
    <submittedName>
        <fullName evidence="1">Uncharacterized protein</fullName>
    </submittedName>
</protein>
<dbReference type="EMBL" id="GBXM01008243">
    <property type="protein sequence ID" value="JAI00335.1"/>
    <property type="molecule type" value="Transcribed_RNA"/>
</dbReference>
<sequence length="18" mass="2356">MRFAIIMNIRDLYYMEYI</sequence>